<name>A0A4Y2AEB6_ARAVE</name>
<reference evidence="1 2" key="1">
    <citation type="journal article" date="2019" name="Sci. Rep.">
        <title>Orb-weaving spider Araneus ventricosus genome elucidates the spidroin gene catalogue.</title>
        <authorList>
            <person name="Kono N."/>
            <person name="Nakamura H."/>
            <person name="Ohtoshi R."/>
            <person name="Moran D.A.P."/>
            <person name="Shinohara A."/>
            <person name="Yoshida Y."/>
            <person name="Fujiwara M."/>
            <person name="Mori M."/>
            <person name="Tomita M."/>
            <person name="Arakawa K."/>
        </authorList>
    </citation>
    <scope>NUCLEOTIDE SEQUENCE [LARGE SCALE GENOMIC DNA]</scope>
</reference>
<keyword evidence="2" id="KW-1185">Reference proteome</keyword>
<protein>
    <submittedName>
        <fullName evidence="1">Uncharacterized protein</fullName>
    </submittedName>
</protein>
<accession>A0A4Y2AEB6</accession>
<comment type="caution">
    <text evidence="1">The sequence shown here is derived from an EMBL/GenBank/DDBJ whole genome shotgun (WGS) entry which is preliminary data.</text>
</comment>
<dbReference type="Proteomes" id="UP000499080">
    <property type="component" value="Unassembled WGS sequence"/>
</dbReference>
<sequence length="109" mass="12821">MNGMEILRRTTSQIVITALERQFTTIHSMRTYLLHRPSVPQEVLKHIFLLDQSLQYHSKPYFSSMNGMETLRKTKYQNVLLQLQINNKIPPVSQNVLAFYIAHLSYRTV</sequence>
<proteinExistence type="predicted"/>
<gene>
    <name evidence="1" type="ORF">AVEN_143363_1</name>
</gene>
<dbReference type="EMBL" id="BGPR01000014">
    <property type="protein sequence ID" value="GBL78060.1"/>
    <property type="molecule type" value="Genomic_DNA"/>
</dbReference>
<organism evidence="1 2">
    <name type="scientific">Araneus ventricosus</name>
    <name type="common">Orbweaver spider</name>
    <name type="synonym">Epeira ventricosa</name>
    <dbReference type="NCBI Taxonomy" id="182803"/>
    <lineage>
        <taxon>Eukaryota</taxon>
        <taxon>Metazoa</taxon>
        <taxon>Ecdysozoa</taxon>
        <taxon>Arthropoda</taxon>
        <taxon>Chelicerata</taxon>
        <taxon>Arachnida</taxon>
        <taxon>Araneae</taxon>
        <taxon>Araneomorphae</taxon>
        <taxon>Entelegynae</taxon>
        <taxon>Araneoidea</taxon>
        <taxon>Araneidae</taxon>
        <taxon>Araneus</taxon>
    </lineage>
</organism>
<evidence type="ECO:0000313" key="1">
    <source>
        <dbReference type="EMBL" id="GBL78060.1"/>
    </source>
</evidence>
<dbReference type="AlphaFoldDB" id="A0A4Y2AEB6"/>
<evidence type="ECO:0000313" key="2">
    <source>
        <dbReference type="Proteomes" id="UP000499080"/>
    </source>
</evidence>